<dbReference type="Pfam" id="PF07047">
    <property type="entry name" value="OPA3"/>
    <property type="match status" value="1"/>
</dbReference>
<dbReference type="EMBL" id="CAADRA010005805">
    <property type="protein sequence ID" value="VFT92804.1"/>
    <property type="molecule type" value="Genomic_DNA"/>
</dbReference>
<proteinExistence type="inferred from homology"/>
<organism evidence="4 5">
    <name type="scientific">Aphanomyces stellatus</name>
    <dbReference type="NCBI Taxonomy" id="120398"/>
    <lineage>
        <taxon>Eukaryota</taxon>
        <taxon>Sar</taxon>
        <taxon>Stramenopiles</taxon>
        <taxon>Oomycota</taxon>
        <taxon>Saprolegniomycetes</taxon>
        <taxon>Saprolegniales</taxon>
        <taxon>Verrucalvaceae</taxon>
        <taxon>Aphanomyces</taxon>
    </lineage>
</organism>
<protein>
    <submittedName>
        <fullName evidence="4">Aste57867_16019 protein</fullName>
    </submittedName>
</protein>
<dbReference type="GO" id="GO:0019216">
    <property type="term" value="P:regulation of lipid metabolic process"/>
    <property type="evidence" value="ECO:0007669"/>
    <property type="project" value="TreeGrafter"/>
</dbReference>
<keyword evidence="5" id="KW-1185">Reference proteome</keyword>
<evidence type="ECO:0000313" key="5">
    <source>
        <dbReference type="Proteomes" id="UP000332933"/>
    </source>
</evidence>
<accession>A0A485L4T2</accession>
<name>A0A485L4T2_9STRA</name>
<dbReference type="GO" id="GO:0005739">
    <property type="term" value="C:mitochondrion"/>
    <property type="evidence" value="ECO:0007669"/>
    <property type="project" value="TreeGrafter"/>
</dbReference>
<gene>
    <name evidence="4" type="primary">Aste57867_16019</name>
    <name evidence="3" type="ORF">As57867_015963</name>
    <name evidence="4" type="ORF">ASTE57867_16019</name>
</gene>
<reference evidence="3" key="2">
    <citation type="submission" date="2019-06" db="EMBL/GenBank/DDBJ databases">
        <title>Genomics analysis of Aphanomyces spp. identifies a new class of oomycete effector associated with host adaptation.</title>
        <authorList>
            <person name="Gaulin E."/>
        </authorList>
    </citation>
    <scope>NUCLEOTIDE SEQUENCE</scope>
    <source>
        <strain evidence="3">CBS 578.67</strain>
    </source>
</reference>
<evidence type="ECO:0000256" key="1">
    <source>
        <dbReference type="ARBA" id="ARBA00007584"/>
    </source>
</evidence>
<keyword evidence="2" id="KW-0175">Coiled coil</keyword>
<dbReference type="OrthoDB" id="2129069at2759"/>
<evidence type="ECO:0000256" key="2">
    <source>
        <dbReference type="ARBA" id="ARBA00023054"/>
    </source>
</evidence>
<evidence type="ECO:0000313" key="3">
    <source>
        <dbReference type="EMBL" id="KAF0692973.1"/>
    </source>
</evidence>
<dbReference type="InterPro" id="IPR010754">
    <property type="entry name" value="OPA3-like"/>
</dbReference>
<comment type="similarity">
    <text evidence="1">Belongs to the OPA3 family.</text>
</comment>
<reference evidence="4 5" key="1">
    <citation type="submission" date="2019-03" db="EMBL/GenBank/DDBJ databases">
        <authorList>
            <person name="Gaulin E."/>
            <person name="Dumas B."/>
        </authorList>
    </citation>
    <scope>NUCLEOTIDE SEQUENCE [LARGE SCALE GENOMIC DNA]</scope>
    <source>
        <strain evidence="4">CBS 568.67</strain>
    </source>
</reference>
<evidence type="ECO:0000313" key="4">
    <source>
        <dbReference type="EMBL" id="VFT92804.1"/>
    </source>
</evidence>
<dbReference type="PANTHER" id="PTHR12499">
    <property type="entry name" value="OPTIC ATROPHY 3 PROTEIN OPA3"/>
    <property type="match status" value="1"/>
</dbReference>
<dbReference type="PANTHER" id="PTHR12499:SF0">
    <property type="entry name" value="OPTIC ATROPHY 3 PROTEIN"/>
    <property type="match status" value="1"/>
</dbReference>
<sequence>MLPLENVFGLVVRTLTKPIVGEMKQRSKTQAWMKNGCEEVGRRVHRWNIAAHVSVQGGGRVQVKIKELSSEDAFKKGSEFLGESLIFLVAAAVMVADYTRSTNKAVAKEKAEVEHNFEEFLTMEGRFRALESSMRQLQNTRQNLQDTLSIQLPHSSKPVDS</sequence>
<dbReference type="Proteomes" id="UP000332933">
    <property type="component" value="Unassembled WGS sequence"/>
</dbReference>
<dbReference type="EMBL" id="VJMH01005784">
    <property type="protein sequence ID" value="KAF0692973.1"/>
    <property type="molecule type" value="Genomic_DNA"/>
</dbReference>
<dbReference type="AlphaFoldDB" id="A0A485L4T2"/>